<proteinExistence type="predicted"/>
<keyword evidence="2" id="KW-1185">Reference proteome</keyword>
<evidence type="ECO:0000313" key="2">
    <source>
        <dbReference type="Proteomes" id="UP001596200"/>
    </source>
</evidence>
<dbReference type="RefSeq" id="WP_344506776.1">
    <property type="nucleotide sequence ID" value="NZ_BAAATU010000001.1"/>
</dbReference>
<gene>
    <name evidence="1" type="ORF">ACFP1B_23765</name>
</gene>
<protein>
    <submittedName>
        <fullName evidence="1">Uncharacterized protein</fullName>
    </submittedName>
</protein>
<sequence length="151" mass="16495">MRRMGNLYDYFSAPDDPTALAAFGQGIEAAGLPMLPVKGIDPYVQLGQAESLLTGTSYDDVTALPRFNRLLSSPEDESRWLVTLTDGLRDALVAARPGGFTAVAETWSRIEEFGGDAPPHELTDFLNALADLAEEARTHPEPHRLYCLMSL</sequence>
<organism evidence="1 2">
    <name type="scientific">Streptomyces pulveraceus</name>
    <dbReference type="NCBI Taxonomy" id="68258"/>
    <lineage>
        <taxon>Bacteria</taxon>
        <taxon>Bacillati</taxon>
        <taxon>Actinomycetota</taxon>
        <taxon>Actinomycetes</taxon>
        <taxon>Kitasatosporales</taxon>
        <taxon>Streptomycetaceae</taxon>
        <taxon>Streptomyces</taxon>
    </lineage>
</organism>
<accession>A0ABW1GQL7</accession>
<dbReference type="Proteomes" id="UP001596200">
    <property type="component" value="Unassembled WGS sequence"/>
</dbReference>
<evidence type="ECO:0000313" key="1">
    <source>
        <dbReference type="EMBL" id="MFC5916418.1"/>
    </source>
</evidence>
<comment type="caution">
    <text evidence="1">The sequence shown here is derived from an EMBL/GenBank/DDBJ whole genome shotgun (WGS) entry which is preliminary data.</text>
</comment>
<name>A0ABW1GQL7_9ACTN</name>
<dbReference type="EMBL" id="JBHSPU010000020">
    <property type="protein sequence ID" value="MFC5916418.1"/>
    <property type="molecule type" value="Genomic_DNA"/>
</dbReference>
<reference evidence="2" key="1">
    <citation type="journal article" date="2019" name="Int. J. Syst. Evol. Microbiol.">
        <title>The Global Catalogue of Microorganisms (GCM) 10K type strain sequencing project: providing services to taxonomists for standard genome sequencing and annotation.</title>
        <authorList>
            <consortium name="The Broad Institute Genomics Platform"/>
            <consortium name="The Broad Institute Genome Sequencing Center for Infectious Disease"/>
            <person name="Wu L."/>
            <person name="Ma J."/>
        </authorList>
    </citation>
    <scope>NUCLEOTIDE SEQUENCE [LARGE SCALE GENOMIC DNA]</scope>
    <source>
        <strain evidence="2">JCM 4147</strain>
    </source>
</reference>